<keyword evidence="1" id="KW-0597">Phosphoprotein</keyword>
<dbReference type="InterPro" id="IPR001789">
    <property type="entry name" value="Sig_transdc_resp-reg_receiver"/>
</dbReference>
<proteinExistence type="predicted"/>
<dbReference type="EMBL" id="MQWA01000001">
    <property type="protein sequence ID" value="PQJ27247.1"/>
    <property type="molecule type" value="Genomic_DNA"/>
</dbReference>
<dbReference type="GO" id="GO:0000160">
    <property type="term" value="P:phosphorelay signal transduction system"/>
    <property type="evidence" value="ECO:0007669"/>
    <property type="project" value="InterPro"/>
</dbReference>
<dbReference type="Gene3D" id="3.40.50.2300">
    <property type="match status" value="1"/>
</dbReference>
<dbReference type="OrthoDB" id="195863at2"/>
<evidence type="ECO:0000313" key="4">
    <source>
        <dbReference type="Proteomes" id="UP000239907"/>
    </source>
</evidence>
<organism evidence="3 4">
    <name type="scientific">Rubritalea profundi</name>
    <dbReference type="NCBI Taxonomy" id="1658618"/>
    <lineage>
        <taxon>Bacteria</taxon>
        <taxon>Pseudomonadati</taxon>
        <taxon>Verrucomicrobiota</taxon>
        <taxon>Verrucomicrobiia</taxon>
        <taxon>Verrucomicrobiales</taxon>
        <taxon>Rubritaleaceae</taxon>
        <taxon>Rubritalea</taxon>
    </lineage>
</organism>
<gene>
    <name evidence="3" type="ORF">BSZ32_01200</name>
</gene>
<dbReference type="PROSITE" id="PS50110">
    <property type="entry name" value="RESPONSE_REGULATORY"/>
    <property type="match status" value="1"/>
</dbReference>
<comment type="caution">
    <text evidence="3">The sequence shown here is derived from an EMBL/GenBank/DDBJ whole genome shotgun (WGS) entry which is preliminary data.</text>
</comment>
<dbReference type="PANTHER" id="PTHR44520:SF1">
    <property type="entry name" value="TWO-COMPONENT SYSTEM REGULATORY PROTEIN"/>
    <property type="match status" value="1"/>
</dbReference>
<sequence>MSSALEILLVEDNPNDGELVIRALKTNNLAEHIVHVTDGQAALDFLYGSGAYEGRDVNQQPKLVLLDLKLPKIDGIEVLRRIRAQQSTKLLNIVILTSSNEIQDIEACYRYGANSYIVKPVDFESLVKTVSTVGMYWMKINVSPINSTSNC</sequence>
<keyword evidence="4" id="KW-1185">Reference proteome</keyword>
<dbReference type="InterPro" id="IPR052893">
    <property type="entry name" value="TCS_response_regulator"/>
</dbReference>
<evidence type="ECO:0000313" key="3">
    <source>
        <dbReference type="EMBL" id="PQJ27247.1"/>
    </source>
</evidence>
<feature type="modified residue" description="4-aspartylphosphate" evidence="1">
    <location>
        <position position="67"/>
    </location>
</feature>
<evidence type="ECO:0000256" key="1">
    <source>
        <dbReference type="PROSITE-ProRule" id="PRU00169"/>
    </source>
</evidence>
<dbReference type="Proteomes" id="UP000239907">
    <property type="component" value="Unassembled WGS sequence"/>
</dbReference>
<dbReference type="SUPFAM" id="SSF52172">
    <property type="entry name" value="CheY-like"/>
    <property type="match status" value="1"/>
</dbReference>
<protein>
    <submittedName>
        <fullName evidence="3">Two-component system response regulator</fullName>
    </submittedName>
</protein>
<accession>A0A2S7TYC5</accession>
<dbReference type="CDD" id="cd17557">
    <property type="entry name" value="REC_Rcp-like"/>
    <property type="match status" value="1"/>
</dbReference>
<dbReference type="PANTHER" id="PTHR44520">
    <property type="entry name" value="RESPONSE REGULATOR RCP1-RELATED"/>
    <property type="match status" value="1"/>
</dbReference>
<dbReference type="RefSeq" id="WP_105041729.1">
    <property type="nucleotide sequence ID" value="NZ_MQWA01000001.1"/>
</dbReference>
<name>A0A2S7TYC5_9BACT</name>
<dbReference type="SMART" id="SM00448">
    <property type="entry name" value="REC"/>
    <property type="match status" value="1"/>
</dbReference>
<dbReference type="Pfam" id="PF00072">
    <property type="entry name" value="Response_reg"/>
    <property type="match status" value="1"/>
</dbReference>
<reference evidence="3 4" key="1">
    <citation type="submission" date="2016-12" db="EMBL/GenBank/DDBJ databases">
        <title>Study of bacterial adaptation to deep sea.</title>
        <authorList>
            <person name="Song J."/>
            <person name="Yoshizawa S."/>
            <person name="Kogure K."/>
        </authorList>
    </citation>
    <scope>NUCLEOTIDE SEQUENCE [LARGE SCALE GENOMIC DNA]</scope>
    <source>
        <strain evidence="3 4">SAORIC-165</strain>
    </source>
</reference>
<evidence type="ECO:0000259" key="2">
    <source>
        <dbReference type="PROSITE" id="PS50110"/>
    </source>
</evidence>
<dbReference type="AlphaFoldDB" id="A0A2S7TYC5"/>
<feature type="domain" description="Response regulatory" evidence="2">
    <location>
        <begin position="6"/>
        <end position="134"/>
    </location>
</feature>
<dbReference type="InterPro" id="IPR011006">
    <property type="entry name" value="CheY-like_superfamily"/>
</dbReference>